<name>A0A4V1QP06_9SPHN</name>
<organism evidence="1 2">
    <name type="scientific">Sphingomonas desiccabilis</name>
    <dbReference type="NCBI Taxonomy" id="429134"/>
    <lineage>
        <taxon>Bacteria</taxon>
        <taxon>Pseudomonadati</taxon>
        <taxon>Pseudomonadota</taxon>
        <taxon>Alphaproteobacteria</taxon>
        <taxon>Sphingomonadales</taxon>
        <taxon>Sphingomonadaceae</taxon>
        <taxon>Sphingomonas</taxon>
    </lineage>
</organism>
<gene>
    <name evidence="1" type="ORF">EO081_09625</name>
</gene>
<sequence length="111" mass="12103">MMDEEESLDATPHDRELLLYDYFKHLTSLCVLSLGGVLALADKGTKPVLLVAVLVVIGGAALLSFGGTSEIVRARFAQAKPSKYLNLYRIGTPTLLSIGLGMFLYIFIRTL</sequence>
<dbReference type="RefSeq" id="WP_129341740.1">
    <property type="nucleotide sequence ID" value="NZ_JACIDD010000002.1"/>
</dbReference>
<proteinExistence type="predicted"/>
<comment type="caution">
    <text evidence="1">The sequence shown here is derived from an EMBL/GenBank/DDBJ whole genome shotgun (WGS) entry which is preliminary data.</text>
</comment>
<reference evidence="1 2" key="1">
    <citation type="submission" date="2019-01" db="EMBL/GenBank/DDBJ databases">
        <title>Sphingomonas mucosissima sp. nov. and Sphingomonas desiccabilis sp. nov., from biological soil crusts in the Colorado Plateau, USA.</title>
        <authorList>
            <person name="Zhu D."/>
        </authorList>
    </citation>
    <scope>NUCLEOTIDE SEQUENCE [LARGE SCALE GENOMIC DNA]</scope>
    <source>
        <strain evidence="1 2">CP1D</strain>
    </source>
</reference>
<dbReference type="OrthoDB" id="7569415at2"/>
<dbReference type="Proteomes" id="UP000292347">
    <property type="component" value="Unassembled WGS sequence"/>
</dbReference>
<evidence type="ECO:0000313" key="1">
    <source>
        <dbReference type="EMBL" id="RXZ31494.1"/>
    </source>
</evidence>
<accession>A0A4V1QP06</accession>
<dbReference type="EMBL" id="SDPT01000002">
    <property type="protein sequence ID" value="RXZ31494.1"/>
    <property type="molecule type" value="Genomic_DNA"/>
</dbReference>
<evidence type="ECO:0000313" key="2">
    <source>
        <dbReference type="Proteomes" id="UP000292347"/>
    </source>
</evidence>
<dbReference type="AlphaFoldDB" id="A0A4V1QP06"/>
<protein>
    <submittedName>
        <fullName evidence="1">Uncharacterized protein</fullName>
    </submittedName>
</protein>
<keyword evidence="2" id="KW-1185">Reference proteome</keyword>